<evidence type="ECO:0000313" key="1">
    <source>
        <dbReference type="EMBL" id="SHF43553.1"/>
    </source>
</evidence>
<dbReference type="EMBL" id="FQUQ01000002">
    <property type="protein sequence ID" value="SHF43553.1"/>
    <property type="molecule type" value="Genomic_DNA"/>
</dbReference>
<evidence type="ECO:0008006" key="3">
    <source>
        <dbReference type="Google" id="ProtNLM"/>
    </source>
</evidence>
<name>A0A1M5BLS8_9SPHI</name>
<accession>A0A1M5BLS8</accession>
<evidence type="ECO:0000313" key="2">
    <source>
        <dbReference type="Proteomes" id="UP000184287"/>
    </source>
</evidence>
<protein>
    <recommendedName>
        <fullName evidence="3">DUF1569 domain-containing protein</fullName>
    </recommendedName>
</protein>
<dbReference type="Pfam" id="PF07606">
    <property type="entry name" value="DUF1569"/>
    <property type="match status" value="1"/>
</dbReference>
<dbReference type="InterPro" id="IPR034660">
    <property type="entry name" value="DinB/YfiT-like"/>
</dbReference>
<dbReference type="AlphaFoldDB" id="A0A1M5BLS8"/>
<dbReference type="RefSeq" id="WP_073231540.1">
    <property type="nucleotide sequence ID" value="NZ_FQUQ01000002.1"/>
</dbReference>
<gene>
    <name evidence="1" type="ORF">SAMN04488522_1021258</name>
</gene>
<dbReference type="Gene3D" id="1.20.120.450">
    <property type="entry name" value="dinb family like domain"/>
    <property type="match status" value="1"/>
</dbReference>
<dbReference type="OrthoDB" id="2599194at2"/>
<dbReference type="InterPro" id="IPR011463">
    <property type="entry name" value="DUF1569"/>
</dbReference>
<reference evidence="2" key="1">
    <citation type="submission" date="2016-11" db="EMBL/GenBank/DDBJ databases">
        <authorList>
            <person name="Varghese N."/>
            <person name="Submissions S."/>
        </authorList>
    </citation>
    <scope>NUCLEOTIDE SEQUENCE [LARGE SCALE GENOMIC DNA]</scope>
    <source>
        <strain evidence="2">DSM 16990</strain>
    </source>
</reference>
<dbReference type="STRING" id="288992.SAMN04488522_1021258"/>
<proteinExistence type="predicted"/>
<organism evidence="1 2">
    <name type="scientific">Pedobacter caeni</name>
    <dbReference type="NCBI Taxonomy" id="288992"/>
    <lineage>
        <taxon>Bacteria</taxon>
        <taxon>Pseudomonadati</taxon>
        <taxon>Bacteroidota</taxon>
        <taxon>Sphingobacteriia</taxon>
        <taxon>Sphingobacteriales</taxon>
        <taxon>Sphingobacteriaceae</taxon>
        <taxon>Pedobacter</taxon>
    </lineage>
</organism>
<sequence length="153" mass="17249">MALPNIFSQPVSDGIIQRINTLHSASPAQWGKMNVSQMLAHCSVTYELVYEQDKHPKPGAFMKFILKMLAKNKVVGEAPFKQGGPTAPAFIIKGDKDFEAEKARLISFIQKTQQLGEDQFDGKESHSFGILNKTEWNNMFYKHLNHHLTQFGA</sequence>
<keyword evidence="2" id="KW-1185">Reference proteome</keyword>
<dbReference type="Proteomes" id="UP000184287">
    <property type="component" value="Unassembled WGS sequence"/>
</dbReference>